<dbReference type="HAMAP" id="MF_00278">
    <property type="entry name" value="HisH"/>
    <property type="match status" value="1"/>
</dbReference>
<evidence type="ECO:0000256" key="3">
    <source>
        <dbReference type="ARBA" id="ARBA00022605"/>
    </source>
</evidence>
<comment type="pathway">
    <text evidence="1 10">Amino-acid biosynthesis; L-histidine biosynthesis; L-histidine from 5-phospho-alpha-D-ribose 1-diphosphate: step 5/9.</text>
</comment>
<evidence type="ECO:0000256" key="2">
    <source>
        <dbReference type="ARBA" id="ARBA00011152"/>
    </source>
</evidence>
<name>A0A937W1R4_UNCTE</name>
<comment type="subunit">
    <text evidence="2 10">Heterodimer of HisH and HisF.</text>
</comment>
<evidence type="ECO:0000256" key="10">
    <source>
        <dbReference type="HAMAP-Rule" id="MF_00278"/>
    </source>
</evidence>
<evidence type="ECO:0000256" key="4">
    <source>
        <dbReference type="ARBA" id="ARBA00022801"/>
    </source>
</evidence>
<dbReference type="PROSITE" id="PS51274">
    <property type="entry name" value="GATASE_COBBQ"/>
    <property type="match status" value="1"/>
</dbReference>
<dbReference type="PANTHER" id="PTHR42701:SF1">
    <property type="entry name" value="IMIDAZOLE GLYCEROL PHOSPHATE SYNTHASE SUBUNIT HISH"/>
    <property type="match status" value="1"/>
</dbReference>
<dbReference type="NCBIfam" id="TIGR01855">
    <property type="entry name" value="IMP_synth_hisH"/>
    <property type="match status" value="1"/>
</dbReference>
<dbReference type="Gene3D" id="3.40.50.880">
    <property type="match status" value="1"/>
</dbReference>
<keyword evidence="6 10" id="KW-0368">Histidine biosynthesis</keyword>
<dbReference type="EMBL" id="VGLS01000211">
    <property type="protein sequence ID" value="MBM3223854.1"/>
    <property type="molecule type" value="Genomic_DNA"/>
</dbReference>
<keyword evidence="4 10" id="KW-0378">Hydrolase</keyword>
<proteinExistence type="inferred from homology"/>
<dbReference type="InterPro" id="IPR029062">
    <property type="entry name" value="Class_I_gatase-like"/>
</dbReference>
<evidence type="ECO:0000256" key="6">
    <source>
        <dbReference type="ARBA" id="ARBA00023102"/>
    </source>
</evidence>
<dbReference type="GO" id="GO:0000105">
    <property type="term" value="P:L-histidine biosynthetic process"/>
    <property type="evidence" value="ECO:0007669"/>
    <property type="project" value="UniProtKB-UniRule"/>
</dbReference>
<keyword evidence="10" id="KW-0963">Cytoplasm</keyword>
<reference evidence="13" key="1">
    <citation type="submission" date="2019-03" db="EMBL/GenBank/DDBJ databases">
        <title>Lake Tanganyika Metagenome-Assembled Genomes (MAGs).</title>
        <authorList>
            <person name="Tran P."/>
        </authorList>
    </citation>
    <scope>NUCLEOTIDE SEQUENCE</scope>
    <source>
        <strain evidence="13">K_DeepCast_65m_m2_066</strain>
    </source>
</reference>
<organism evidence="13 14">
    <name type="scientific">Tectimicrobiota bacterium</name>
    <dbReference type="NCBI Taxonomy" id="2528274"/>
    <lineage>
        <taxon>Bacteria</taxon>
        <taxon>Pseudomonadati</taxon>
        <taxon>Nitrospinota/Tectimicrobiota group</taxon>
        <taxon>Candidatus Tectimicrobiota</taxon>
    </lineage>
</organism>
<evidence type="ECO:0000256" key="7">
    <source>
        <dbReference type="ARBA" id="ARBA00023239"/>
    </source>
</evidence>
<keyword evidence="5 10" id="KW-0315">Glutamine amidotransferase</keyword>
<dbReference type="EC" id="4.3.2.10" evidence="10"/>
<evidence type="ECO:0000256" key="11">
    <source>
        <dbReference type="PIRSR" id="PIRSR000495-1"/>
    </source>
</evidence>
<dbReference type="EC" id="3.5.1.2" evidence="10"/>
<comment type="function">
    <text evidence="10">IGPS catalyzes the conversion of PRFAR and glutamine to IGP, AICAR and glutamate. The HisH subunit catalyzes the hydrolysis of glutamine to glutamate and ammonia as part of the synthesis of IGP and AICAR. The resulting ammonia molecule is channeled to the active site of HisF.</text>
</comment>
<evidence type="ECO:0000313" key="14">
    <source>
        <dbReference type="Proteomes" id="UP000712673"/>
    </source>
</evidence>
<dbReference type="GO" id="GO:0000107">
    <property type="term" value="F:imidazoleglycerol-phosphate synthase activity"/>
    <property type="evidence" value="ECO:0007669"/>
    <property type="project" value="UniProtKB-UniRule"/>
</dbReference>
<feature type="domain" description="Glutamine amidotransferase" evidence="12">
    <location>
        <begin position="4"/>
        <end position="204"/>
    </location>
</feature>
<evidence type="ECO:0000256" key="9">
    <source>
        <dbReference type="ARBA" id="ARBA00049534"/>
    </source>
</evidence>
<comment type="catalytic activity">
    <reaction evidence="8 10">
        <text>5-[(5-phospho-1-deoxy-D-ribulos-1-ylimino)methylamino]-1-(5-phospho-beta-D-ribosyl)imidazole-4-carboxamide + L-glutamine = D-erythro-1-(imidazol-4-yl)glycerol 3-phosphate + 5-amino-1-(5-phospho-beta-D-ribosyl)imidazole-4-carboxamide + L-glutamate + H(+)</text>
        <dbReference type="Rhea" id="RHEA:24793"/>
        <dbReference type="ChEBI" id="CHEBI:15378"/>
        <dbReference type="ChEBI" id="CHEBI:29985"/>
        <dbReference type="ChEBI" id="CHEBI:58278"/>
        <dbReference type="ChEBI" id="CHEBI:58359"/>
        <dbReference type="ChEBI" id="CHEBI:58475"/>
        <dbReference type="ChEBI" id="CHEBI:58525"/>
        <dbReference type="EC" id="4.3.2.10"/>
    </reaction>
</comment>
<dbReference type="GO" id="GO:0004359">
    <property type="term" value="F:glutaminase activity"/>
    <property type="evidence" value="ECO:0007669"/>
    <property type="project" value="UniProtKB-EC"/>
</dbReference>
<dbReference type="InterPro" id="IPR010139">
    <property type="entry name" value="Imidazole-glycPsynth_HisH"/>
</dbReference>
<dbReference type="GO" id="GO:0016829">
    <property type="term" value="F:lyase activity"/>
    <property type="evidence" value="ECO:0007669"/>
    <property type="project" value="UniProtKB-KW"/>
</dbReference>
<comment type="catalytic activity">
    <reaction evidence="9 10">
        <text>L-glutamine + H2O = L-glutamate + NH4(+)</text>
        <dbReference type="Rhea" id="RHEA:15889"/>
        <dbReference type="ChEBI" id="CHEBI:15377"/>
        <dbReference type="ChEBI" id="CHEBI:28938"/>
        <dbReference type="ChEBI" id="CHEBI:29985"/>
        <dbReference type="ChEBI" id="CHEBI:58359"/>
        <dbReference type="EC" id="3.5.1.2"/>
    </reaction>
</comment>
<evidence type="ECO:0000259" key="12">
    <source>
        <dbReference type="Pfam" id="PF00117"/>
    </source>
</evidence>
<dbReference type="GO" id="GO:0005737">
    <property type="term" value="C:cytoplasm"/>
    <property type="evidence" value="ECO:0007669"/>
    <property type="project" value="UniProtKB-SubCell"/>
</dbReference>
<dbReference type="PROSITE" id="PS51273">
    <property type="entry name" value="GATASE_TYPE_1"/>
    <property type="match status" value="1"/>
</dbReference>
<comment type="subcellular location">
    <subcellularLocation>
        <location evidence="10">Cytoplasm</location>
    </subcellularLocation>
</comment>
<dbReference type="InterPro" id="IPR017926">
    <property type="entry name" value="GATASE"/>
</dbReference>
<accession>A0A937W1R4</accession>
<dbReference type="PANTHER" id="PTHR42701">
    <property type="entry name" value="IMIDAZOLE GLYCEROL PHOSPHATE SYNTHASE SUBUNIT HISH"/>
    <property type="match status" value="1"/>
</dbReference>
<dbReference type="SUPFAM" id="SSF52317">
    <property type="entry name" value="Class I glutamine amidotransferase-like"/>
    <property type="match status" value="1"/>
</dbReference>
<dbReference type="Pfam" id="PF00117">
    <property type="entry name" value="GATase"/>
    <property type="match status" value="1"/>
</dbReference>
<feature type="active site" evidence="10 11">
    <location>
        <position position="190"/>
    </location>
</feature>
<dbReference type="CDD" id="cd01748">
    <property type="entry name" value="GATase1_IGP_Synthase"/>
    <property type="match status" value="1"/>
</dbReference>
<comment type="caution">
    <text evidence="13">The sequence shown here is derived from an EMBL/GenBank/DDBJ whole genome shotgun (WGS) entry which is preliminary data.</text>
</comment>
<keyword evidence="3 10" id="KW-0028">Amino-acid biosynthesis</keyword>
<evidence type="ECO:0000256" key="1">
    <source>
        <dbReference type="ARBA" id="ARBA00005091"/>
    </source>
</evidence>
<evidence type="ECO:0000256" key="8">
    <source>
        <dbReference type="ARBA" id="ARBA00047838"/>
    </source>
</evidence>
<feature type="active site" description="Nucleophile" evidence="10 11">
    <location>
        <position position="79"/>
    </location>
</feature>
<evidence type="ECO:0000313" key="13">
    <source>
        <dbReference type="EMBL" id="MBM3223854.1"/>
    </source>
</evidence>
<protein>
    <recommendedName>
        <fullName evidence="10">Imidazole glycerol phosphate synthase subunit HisH</fullName>
        <ecNumber evidence="10">4.3.2.10</ecNumber>
    </recommendedName>
    <alternativeName>
        <fullName evidence="10">IGP synthase glutaminase subunit</fullName>
        <ecNumber evidence="10">3.5.1.2</ecNumber>
    </alternativeName>
    <alternativeName>
        <fullName evidence="10">IGP synthase subunit HisH</fullName>
    </alternativeName>
    <alternativeName>
        <fullName evidence="10">ImGP synthase subunit HisH</fullName>
        <shortName evidence="10">IGPS subunit HisH</shortName>
    </alternativeName>
</protein>
<feature type="active site" evidence="10 11">
    <location>
        <position position="188"/>
    </location>
</feature>
<dbReference type="AlphaFoldDB" id="A0A937W1R4"/>
<evidence type="ECO:0000256" key="5">
    <source>
        <dbReference type="ARBA" id="ARBA00022962"/>
    </source>
</evidence>
<sequence>MLAIVDYGRGNLWSVQNGFTRVGAQVQISGDPEVIRRADAVVFPGVGAFRDCMQTLHSSGLDQALREVIESGKPVLAICVGMQALLSESEEFGLTPGLGIFEGQVRRFPERHPASTTRLKVPHMGWNQLQQQRACPLLSGIPDGAFAYFVHSYYAAPKDEQAVVASTDYGVTFASVLWRDNLYATQFHPEKSQRWGLQLLENFVTLSQGRRA</sequence>
<keyword evidence="7 10" id="KW-0456">Lyase</keyword>
<gene>
    <name evidence="10 13" type="primary">hisH</name>
    <name evidence="13" type="ORF">FJZ47_08650</name>
</gene>
<dbReference type="Proteomes" id="UP000712673">
    <property type="component" value="Unassembled WGS sequence"/>
</dbReference>
<dbReference type="PIRSF" id="PIRSF000495">
    <property type="entry name" value="Amidotransf_hisH"/>
    <property type="match status" value="1"/>
</dbReference>